<dbReference type="InterPro" id="IPR025558">
    <property type="entry name" value="DUF4283"/>
</dbReference>
<sequence>MEIELAQQSLNKDEEEILQIQVDPRTGEILDFQLVGCFLSASIIHYPTMKSTIANLLHPVRGAQILDLGEKRYPFQFFHRMDMEEVSKGSPLTFNNHLFILHELKKGRIPFTSH</sequence>
<gene>
    <name evidence="2" type="ORF">J1N35_010431</name>
</gene>
<evidence type="ECO:0000259" key="1">
    <source>
        <dbReference type="Pfam" id="PF14111"/>
    </source>
</evidence>
<reference evidence="2 3" key="1">
    <citation type="journal article" date="2021" name="Plant Biotechnol. J.">
        <title>Multi-omics assisted identification of the key and species-specific regulatory components of drought-tolerant mechanisms in Gossypium stocksii.</title>
        <authorList>
            <person name="Yu D."/>
            <person name="Ke L."/>
            <person name="Zhang D."/>
            <person name="Wu Y."/>
            <person name="Sun Y."/>
            <person name="Mei J."/>
            <person name="Sun J."/>
            <person name="Sun Y."/>
        </authorList>
    </citation>
    <scope>NUCLEOTIDE SEQUENCE [LARGE SCALE GENOMIC DNA]</scope>
    <source>
        <strain evidence="3">cv. E1</strain>
        <tissue evidence="2">Leaf</tissue>
    </source>
</reference>
<feature type="domain" description="DUF4283" evidence="1">
    <location>
        <begin position="33"/>
        <end position="106"/>
    </location>
</feature>
<organism evidence="2 3">
    <name type="scientific">Gossypium stocksii</name>
    <dbReference type="NCBI Taxonomy" id="47602"/>
    <lineage>
        <taxon>Eukaryota</taxon>
        <taxon>Viridiplantae</taxon>
        <taxon>Streptophyta</taxon>
        <taxon>Embryophyta</taxon>
        <taxon>Tracheophyta</taxon>
        <taxon>Spermatophyta</taxon>
        <taxon>Magnoliopsida</taxon>
        <taxon>eudicotyledons</taxon>
        <taxon>Gunneridae</taxon>
        <taxon>Pentapetalae</taxon>
        <taxon>rosids</taxon>
        <taxon>malvids</taxon>
        <taxon>Malvales</taxon>
        <taxon>Malvaceae</taxon>
        <taxon>Malvoideae</taxon>
        <taxon>Gossypium</taxon>
    </lineage>
</organism>
<dbReference type="Pfam" id="PF14111">
    <property type="entry name" value="DUF4283"/>
    <property type="match status" value="1"/>
</dbReference>
<comment type="caution">
    <text evidence="2">The sequence shown here is derived from an EMBL/GenBank/DDBJ whole genome shotgun (WGS) entry which is preliminary data.</text>
</comment>
<dbReference type="OrthoDB" id="994450at2759"/>
<protein>
    <recommendedName>
        <fullName evidence="1">DUF4283 domain-containing protein</fullName>
    </recommendedName>
</protein>
<proteinExistence type="predicted"/>
<dbReference type="EMBL" id="JAIQCV010000004">
    <property type="protein sequence ID" value="KAH1106663.1"/>
    <property type="molecule type" value="Genomic_DNA"/>
</dbReference>
<dbReference type="Proteomes" id="UP000828251">
    <property type="component" value="Unassembled WGS sequence"/>
</dbReference>
<name>A0A9D4ACA5_9ROSI</name>
<keyword evidence="3" id="KW-1185">Reference proteome</keyword>
<dbReference type="AlphaFoldDB" id="A0A9D4ACA5"/>
<accession>A0A9D4ACA5</accession>
<evidence type="ECO:0000313" key="2">
    <source>
        <dbReference type="EMBL" id="KAH1106663.1"/>
    </source>
</evidence>
<evidence type="ECO:0000313" key="3">
    <source>
        <dbReference type="Proteomes" id="UP000828251"/>
    </source>
</evidence>